<protein>
    <submittedName>
        <fullName evidence="1">Uncharacterized protein</fullName>
    </submittedName>
</protein>
<reference evidence="1 2" key="1">
    <citation type="submission" date="2008-03" db="EMBL/GenBank/DDBJ databases">
        <title>Sequencing of the draft genome and assembly of Burkholderia ambifaria IOP40-10.</title>
        <authorList>
            <consortium name="US DOE Joint Genome Institute (JGI-PGF)"/>
            <person name="Copeland A."/>
            <person name="Lucas S."/>
            <person name="Lapidus A."/>
            <person name="Glavina del Rio T."/>
            <person name="Dalin E."/>
            <person name="Tice H."/>
            <person name="Bruce D."/>
            <person name="Goodwin L."/>
            <person name="Pitluck S."/>
            <person name="Larimer F."/>
            <person name="Land M.L."/>
            <person name="Hauser L."/>
            <person name="Tiedje J."/>
            <person name="Richardson P."/>
        </authorList>
    </citation>
    <scope>NUCLEOTIDE SEQUENCE [LARGE SCALE GENOMIC DNA]</scope>
    <source>
        <strain evidence="1 2">IOP40-10</strain>
    </source>
</reference>
<sequence>MSEPVTWSLLPATIDTLPSVLPIRLPCEPFTVSRLVSMVWFVPYEIPAPALPRPDFFTSL</sequence>
<organism evidence="1 2">
    <name type="scientific">Burkholderia ambifaria IOP40-10</name>
    <dbReference type="NCBI Taxonomy" id="396596"/>
    <lineage>
        <taxon>Bacteria</taxon>
        <taxon>Pseudomonadati</taxon>
        <taxon>Pseudomonadota</taxon>
        <taxon>Betaproteobacteria</taxon>
        <taxon>Burkholderiales</taxon>
        <taxon>Burkholderiaceae</taxon>
        <taxon>Burkholderia</taxon>
        <taxon>Burkholderia cepacia complex</taxon>
    </lineage>
</organism>
<comment type="caution">
    <text evidence="1">The sequence shown here is derived from an EMBL/GenBank/DDBJ whole genome shotgun (WGS) entry which is preliminary data.</text>
</comment>
<dbReference type="AlphaFoldDB" id="B1FS29"/>
<proteinExistence type="predicted"/>
<evidence type="ECO:0000313" key="1">
    <source>
        <dbReference type="EMBL" id="EDS99643.1"/>
    </source>
</evidence>
<evidence type="ECO:0000313" key="2">
    <source>
        <dbReference type="Proteomes" id="UP000005463"/>
    </source>
</evidence>
<dbReference type="Proteomes" id="UP000005463">
    <property type="component" value="Unassembled WGS sequence"/>
</dbReference>
<accession>B1FS29</accession>
<gene>
    <name evidence="1" type="ORF">BamIOP4010DRAFT_6842</name>
</gene>
<name>B1FS29_9BURK</name>
<dbReference type="EMBL" id="ABLC01000509">
    <property type="protein sequence ID" value="EDS99643.1"/>
    <property type="molecule type" value="Genomic_DNA"/>
</dbReference>